<evidence type="ECO:0000313" key="2">
    <source>
        <dbReference type="EMBL" id="CAA9382292.1"/>
    </source>
</evidence>
<sequence>GPERNTGRAGSAHAPRPSQGQPRDQVAGAFQRRRVRLPRAVRARHGAGRGGRAGGRRLRGGGGAHRPGGDGGRRDDPLRGVHGDHRAGAEPPDRRGAGKRPRIRPRDLVRL</sequence>
<feature type="region of interest" description="Disordered" evidence="1">
    <location>
        <begin position="1"/>
        <end position="111"/>
    </location>
</feature>
<feature type="non-terminal residue" evidence="2">
    <location>
        <position position="111"/>
    </location>
</feature>
<accession>A0A6J4NAG0</accession>
<dbReference type="EMBL" id="CADCTV010001145">
    <property type="protein sequence ID" value="CAA9382292.1"/>
    <property type="molecule type" value="Genomic_DNA"/>
</dbReference>
<name>A0A6J4NAG0_9BACT</name>
<dbReference type="AlphaFoldDB" id="A0A6J4NAG0"/>
<gene>
    <name evidence="2" type="ORF">AVDCRST_MAG89-5483</name>
</gene>
<protein>
    <submittedName>
        <fullName evidence="2">Uncharacterized protein</fullName>
    </submittedName>
</protein>
<reference evidence="2" key="1">
    <citation type="submission" date="2020-02" db="EMBL/GenBank/DDBJ databases">
        <authorList>
            <person name="Meier V. D."/>
        </authorList>
    </citation>
    <scope>NUCLEOTIDE SEQUENCE</scope>
    <source>
        <strain evidence="2">AVDCRST_MAG89</strain>
    </source>
</reference>
<proteinExistence type="predicted"/>
<feature type="compositionally biased region" description="Basic residues" evidence="1">
    <location>
        <begin position="31"/>
        <end position="47"/>
    </location>
</feature>
<evidence type="ECO:0000256" key="1">
    <source>
        <dbReference type="SAM" id="MobiDB-lite"/>
    </source>
</evidence>
<feature type="compositionally biased region" description="Basic and acidic residues" evidence="1">
    <location>
        <begin position="67"/>
        <end position="96"/>
    </location>
</feature>
<feature type="non-terminal residue" evidence="2">
    <location>
        <position position="1"/>
    </location>
</feature>
<organism evidence="2">
    <name type="scientific">uncultured Gemmatimonadota bacterium</name>
    <dbReference type="NCBI Taxonomy" id="203437"/>
    <lineage>
        <taxon>Bacteria</taxon>
        <taxon>Pseudomonadati</taxon>
        <taxon>Gemmatimonadota</taxon>
        <taxon>environmental samples</taxon>
    </lineage>
</organism>